<reference evidence="5" key="1">
    <citation type="submission" date="2018-07" db="EMBL/GenBank/DDBJ databases">
        <authorList>
            <person name="Quirk P.G."/>
            <person name="Krulwich T.A."/>
        </authorList>
    </citation>
    <scope>NUCLEOTIDE SEQUENCE</scope>
</reference>
<feature type="signal peptide" evidence="4">
    <location>
        <begin position="1"/>
        <end position="21"/>
    </location>
</feature>
<dbReference type="AlphaFoldDB" id="A0A336MLI3"/>
<organism evidence="5">
    <name type="scientific">Culicoides sonorensis</name>
    <name type="common">Biting midge</name>
    <dbReference type="NCBI Taxonomy" id="179676"/>
    <lineage>
        <taxon>Eukaryota</taxon>
        <taxon>Metazoa</taxon>
        <taxon>Ecdysozoa</taxon>
        <taxon>Arthropoda</taxon>
        <taxon>Hexapoda</taxon>
        <taxon>Insecta</taxon>
        <taxon>Pterygota</taxon>
        <taxon>Neoptera</taxon>
        <taxon>Endopterygota</taxon>
        <taxon>Diptera</taxon>
        <taxon>Nematocera</taxon>
        <taxon>Chironomoidea</taxon>
        <taxon>Ceratopogonidae</taxon>
        <taxon>Ceratopogoninae</taxon>
        <taxon>Culicoides</taxon>
        <taxon>Monoculicoides</taxon>
    </lineage>
</organism>
<keyword evidence="4" id="KW-0732">Signal</keyword>
<dbReference type="SUPFAM" id="SSF52058">
    <property type="entry name" value="L domain-like"/>
    <property type="match status" value="1"/>
</dbReference>
<keyword evidence="3" id="KW-0812">Transmembrane</keyword>
<dbReference type="FunFam" id="3.80.10.10:FF:001164">
    <property type="entry name" value="GH01279p"/>
    <property type="match status" value="1"/>
</dbReference>
<proteinExistence type="predicted"/>
<dbReference type="Gene3D" id="3.80.10.10">
    <property type="entry name" value="Ribonuclease Inhibitor"/>
    <property type="match status" value="2"/>
</dbReference>
<keyword evidence="2" id="KW-0677">Repeat</keyword>
<keyword evidence="1" id="KW-0433">Leucine-rich repeat</keyword>
<accession>A0A336MLI3</accession>
<dbReference type="SMART" id="SM00369">
    <property type="entry name" value="LRR_TYP"/>
    <property type="match status" value="8"/>
</dbReference>
<feature type="transmembrane region" description="Helical" evidence="3">
    <location>
        <begin position="466"/>
        <end position="484"/>
    </location>
</feature>
<evidence type="ECO:0000313" key="5">
    <source>
        <dbReference type="EMBL" id="SSX30421.1"/>
    </source>
</evidence>
<name>A0A336MLI3_CULSO</name>
<dbReference type="PROSITE" id="PS51450">
    <property type="entry name" value="LRR"/>
    <property type="match status" value="3"/>
</dbReference>
<dbReference type="InterPro" id="IPR032675">
    <property type="entry name" value="LRR_dom_sf"/>
</dbReference>
<dbReference type="PANTHER" id="PTHR45712">
    <property type="entry name" value="AGAP008170-PA"/>
    <property type="match status" value="1"/>
</dbReference>
<dbReference type="InterPro" id="IPR003591">
    <property type="entry name" value="Leu-rich_rpt_typical-subtyp"/>
</dbReference>
<keyword evidence="3" id="KW-0472">Membrane</keyword>
<dbReference type="InterPro" id="IPR050333">
    <property type="entry name" value="SLRP"/>
</dbReference>
<evidence type="ECO:0000256" key="4">
    <source>
        <dbReference type="SAM" id="SignalP"/>
    </source>
</evidence>
<evidence type="ECO:0000256" key="1">
    <source>
        <dbReference type="ARBA" id="ARBA00022614"/>
    </source>
</evidence>
<dbReference type="Pfam" id="PF13855">
    <property type="entry name" value="LRR_8"/>
    <property type="match status" value="3"/>
</dbReference>
<feature type="chain" id="PRO_5016309914" evidence="4">
    <location>
        <begin position="22"/>
        <end position="524"/>
    </location>
</feature>
<dbReference type="SMART" id="SM00365">
    <property type="entry name" value="LRR_SD22"/>
    <property type="match status" value="7"/>
</dbReference>
<evidence type="ECO:0000256" key="3">
    <source>
        <dbReference type="SAM" id="Phobius"/>
    </source>
</evidence>
<dbReference type="PANTHER" id="PTHR45712:SF22">
    <property type="entry name" value="INSULIN-LIKE GROWTH FACTOR-BINDING PROTEIN COMPLEX ACID LABILE SUBUNIT"/>
    <property type="match status" value="1"/>
</dbReference>
<dbReference type="InterPro" id="IPR001611">
    <property type="entry name" value="Leu-rich_rpt"/>
</dbReference>
<keyword evidence="3" id="KW-1133">Transmembrane helix</keyword>
<sequence>MNYNLVFYLILSSSIIMTSSAIELDIECDISESHHASQSCSFVSKECTINELSIKNEDTRIVFTNAREENFTSISFHSSHIPTFPKEIFDQFRNVTYVDITVAMMSKIENNTFEQAMSLMELDLSFNKLTEITEFAFSGLKNLLKLDLSYNDIHMISSKAFDFMEKLEYISLNANKLTALEKDTFKKLTNLRTLYIYSNSIKSLDPQTFYSNKKLVSLNLDFNDLEEVELDFEEVQIDNLELTGNSLKKLTLTAINAPKTVNTSPRVRYLHLAHNKFESLSTIVIDKNIKLQKLELPYNNLKVLDDGPNFLTDITDLTLSENEIETISQNFMQKLTNLKKLHLHGNKLNLSDNMFEPLKALKYLDLADNKIERVNLNWFRGLSNLTELNLRDNLIESLPIKTLLKDVAPLLKRVIIENNKFNCSYLKSFIEEAKNLTLSELENNGINGIRCSSNTTSGGTKSNQHIYWAVLGGFIALIIVVALISSNRQKIMDKINLNRGRHLPYSNVTINRNGLSDPTDDCVF</sequence>
<dbReference type="OMA" id="NDIHMIS"/>
<protein>
    <submittedName>
        <fullName evidence="5">CSON002440 protein</fullName>
    </submittedName>
</protein>
<evidence type="ECO:0000256" key="2">
    <source>
        <dbReference type="ARBA" id="ARBA00022737"/>
    </source>
</evidence>
<dbReference type="VEuPathDB" id="VectorBase:CSON002440"/>
<gene>
    <name evidence="5" type="primary">CSON002440</name>
</gene>
<dbReference type="EMBL" id="UFQT01001408">
    <property type="protein sequence ID" value="SSX30421.1"/>
    <property type="molecule type" value="Genomic_DNA"/>
</dbReference>